<dbReference type="OrthoDB" id="9985779at2759"/>
<dbReference type="PANTHER" id="PTHR14131:SF6">
    <property type="entry name" value="ANOSMIN-1-RELATED"/>
    <property type="match status" value="1"/>
</dbReference>
<protein>
    <recommendedName>
        <fullName evidence="6">Anosmin-1</fullName>
    </recommendedName>
</protein>
<feature type="non-terminal residue" evidence="4">
    <location>
        <position position="1"/>
    </location>
</feature>
<dbReference type="InterPro" id="IPR013783">
    <property type="entry name" value="Ig-like_fold"/>
</dbReference>
<accession>A0A553RD46</accession>
<dbReference type="InterPro" id="IPR008197">
    <property type="entry name" value="WAP_dom"/>
</dbReference>
<dbReference type="PROSITE" id="PS51390">
    <property type="entry name" value="WAP"/>
    <property type="match status" value="1"/>
</dbReference>
<proteinExistence type="predicted"/>
<evidence type="ECO:0000259" key="3">
    <source>
        <dbReference type="PROSITE" id="PS51390"/>
    </source>
</evidence>
<dbReference type="CDD" id="cd00199">
    <property type="entry name" value="WAP"/>
    <property type="match status" value="1"/>
</dbReference>
<evidence type="ECO:0008006" key="6">
    <source>
        <dbReference type="Google" id="ProtNLM"/>
    </source>
</evidence>
<dbReference type="SUPFAM" id="SSF57256">
    <property type="entry name" value="Elafin-like"/>
    <property type="match status" value="1"/>
</dbReference>
<name>A0A553RD46_9TELE</name>
<feature type="domain" description="WAP" evidence="3">
    <location>
        <begin position="121"/>
        <end position="170"/>
    </location>
</feature>
<evidence type="ECO:0000313" key="5">
    <source>
        <dbReference type="Proteomes" id="UP000316079"/>
    </source>
</evidence>
<gene>
    <name evidence="4" type="ORF">DNTS_004638</name>
</gene>
<feature type="domain" description="Fibronectin type-III" evidence="2">
    <location>
        <begin position="286"/>
        <end position="393"/>
    </location>
</feature>
<feature type="domain" description="Fibronectin type-III" evidence="2">
    <location>
        <begin position="553"/>
        <end position="656"/>
    </location>
</feature>
<dbReference type="Gene3D" id="2.60.40.10">
    <property type="entry name" value="Immunoglobulins"/>
    <property type="match status" value="3"/>
</dbReference>
<dbReference type="Pfam" id="PF17869">
    <property type="entry name" value="Cys_box"/>
    <property type="match status" value="1"/>
</dbReference>
<dbReference type="PROSITE" id="PS50853">
    <property type="entry name" value="FN3"/>
    <property type="match status" value="3"/>
</dbReference>
<dbReference type="GO" id="GO:0005576">
    <property type="term" value="C:extracellular region"/>
    <property type="evidence" value="ECO:0007669"/>
    <property type="project" value="InterPro"/>
</dbReference>
<keyword evidence="5" id="KW-1185">Reference proteome</keyword>
<evidence type="ECO:0000259" key="2">
    <source>
        <dbReference type="PROSITE" id="PS50853"/>
    </source>
</evidence>
<dbReference type="EMBL" id="SRMA01024819">
    <property type="protein sequence ID" value="TRZ00084.1"/>
    <property type="molecule type" value="Genomic_DNA"/>
</dbReference>
<organism evidence="4 5">
    <name type="scientific">Danionella cerebrum</name>
    <dbReference type="NCBI Taxonomy" id="2873325"/>
    <lineage>
        <taxon>Eukaryota</taxon>
        <taxon>Metazoa</taxon>
        <taxon>Chordata</taxon>
        <taxon>Craniata</taxon>
        <taxon>Vertebrata</taxon>
        <taxon>Euteleostomi</taxon>
        <taxon>Actinopterygii</taxon>
        <taxon>Neopterygii</taxon>
        <taxon>Teleostei</taxon>
        <taxon>Ostariophysi</taxon>
        <taxon>Cypriniformes</taxon>
        <taxon>Danionidae</taxon>
        <taxon>Danioninae</taxon>
        <taxon>Danionella</taxon>
    </lineage>
</organism>
<reference evidence="4 5" key="1">
    <citation type="journal article" date="2019" name="Sci. Data">
        <title>Hybrid genome assembly and annotation of Danionella translucida.</title>
        <authorList>
            <person name="Kadobianskyi M."/>
            <person name="Schulze L."/>
            <person name="Schuelke M."/>
            <person name="Judkewitz B."/>
        </authorList>
    </citation>
    <scope>NUCLEOTIDE SEQUENCE [LARGE SCALE GENOMIC DNA]</scope>
    <source>
        <strain evidence="4 5">Bolton</strain>
    </source>
</reference>
<dbReference type="InterPro" id="IPR003961">
    <property type="entry name" value="FN3_dom"/>
</dbReference>
<evidence type="ECO:0000256" key="1">
    <source>
        <dbReference type="SAM" id="MobiDB-lite"/>
    </source>
</evidence>
<dbReference type="Proteomes" id="UP000316079">
    <property type="component" value="Unassembled WGS sequence"/>
</dbReference>
<dbReference type="SMART" id="SM00217">
    <property type="entry name" value="WAP"/>
    <property type="match status" value="1"/>
</dbReference>
<dbReference type="InterPro" id="IPR036645">
    <property type="entry name" value="Elafin-like_sf"/>
</dbReference>
<dbReference type="SUPFAM" id="SSF49265">
    <property type="entry name" value="Fibronectin type III"/>
    <property type="match status" value="2"/>
</dbReference>
<comment type="caution">
    <text evidence="4">The sequence shown here is derived from an EMBL/GenBank/DDBJ whole genome shotgun (WGS) entry which is preliminary data.</text>
</comment>
<dbReference type="Gene3D" id="4.10.75.10">
    <property type="entry name" value="Elafin-like"/>
    <property type="match status" value="1"/>
</dbReference>
<dbReference type="STRING" id="623744.A0A553RD46"/>
<dbReference type="GO" id="GO:0030182">
    <property type="term" value="P:neuron differentiation"/>
    <property type="evidence" value="ECO:0007669"/>
    <property type="project" value="TreeGrafter"/>
</dbReference>
<dbReference type="Pfam" id="PF00095">
    <property type="entry name" value="WAP"/>
    <property type="match status" value="1"/>
</dbReference>
<dbReference type="PANTHER" id="PTHR14131">
    <property type="entry name" value="ANOSMIN"/>
    <property type="match status" value="1"/>
</dbReference>
<dbReference type="SMART" id="SM00060">
    <property type="entry name" value="FN3"/>
    <property type="match status" value="3"/>
</dbReference>
<feature type="domain" description="Fibronectin type-III" evidence="2">
    <location>
        <begin position="180"/>
        <end position="280"/>
    </location>
</feature>
<dbReference type="CDD" id="cd00063">
    <property type="entry name" value="FN3"/>
    <property type="match status" value="3"/>
</dbReference>
<dbReference type="AlphaFoldDB" id="A0A553RD46"/>
<dbReference type="InterPro" id="IPR042447">
    <property type="entry name" value="Anosmin-1"/>
</dbReference>
<dbReference type="InterPro" id="IPR040957">
    <property type="entry name" value="Anosmin-1_Cys_box"/>
</dbReference>
<dbReference type="InterPro" id="IPR036116">
    <property type="entry name" value="FN3_sf"/>
</dbReference>
<dbReference type="FunFam" id="4.10.75.10:FF:000001">
    <property type="entry name" value="Anosmin 1"/>
    <property type="match status" value="1"/>
</dbReference>
<feature type="region of interest" description="Disordered" evidence="1">
    <location>
        <begin position="270"/>
        <end position="289"/>
    </location>
</feature>
<evidence type="ECO:0000313" key="4">
    <source>
        <dbReference type="EMBL" id="TRZ00084.1"/>
    </source>
</evidence>
<sequence>LSWATRVCFPFTTFGSLQQGHKETLREEVSPQITIRMFIRTLWITALLSCASVDAGKPDASVESARCASRCLSLHITRFSKHLQSNGSLVWCENHKQCSKTRFRKKHYECVTSCEFLRSVQTVKQGECPDPERSSGFAAACVESCENDHECTNVKKCCGNGCGHTCQLPDNLYKGAPLKPRKDLVFHERSAGLLEVSWSSRFNVSAEPVFYVLQRRWNLGIQPSEDSASQWKDVAQAAEERVVLQDIRPCRWYQFRVAAVNVHGTRGFTSPSKHFRSSRDPSPPPAPTGLSLIRLKDASDGLMTLRLHWTLPEDPDLPIHHYKVWWSWSVPGHTLLPSRRKRRKSSPGDRSWVDLEDLLPNCSYTAEIQAMTHWSQNKLKSKRATIQFNTLDYNKTLSKLKKSLAPAHTALDVGTPYYQDGELQVRVYWKKSTDDASSRYRVQWIPEYCSQNQSRNAVEGKALTQENWIRLPRLLFSCKYRVTVQPIGVKRRSRGESTSFLTPSCGTLRSKSIKPIGCPGDPDRTIGETGSKLGAGGQKVGNLNRAPSKISTKAENLTTSFSFRSRNLTATVSWSVSHPQQPITGFRVTWAELPSKSRRKSLQSNVVYQSQILPPSTTTLQVWGLRPASLYRFEVQIISAAGGGAAVKKIFHTPREKQLESRFLYTMKHSEYETLSVKISVFIKRLYFKRKTELSSALNCFSFVVQIAQKMLGIIRNLGVRGQVTTASGSSGIIDCVMQRFVFSWFSSLFFHVNTEGFASIVFGHNLALRTEALCDNSSQMLLEAIAPPPMIKTKKQL</sequence>
<dbReference type="GO" id="GO:0009986">
    <property type="term" value="C:cell surface"/>
    <property type="evidence" value="ECO:0007669"/>
    <property type="project" value="TreeGrafter"/>
</dbReference>
<dbReference type="Pfam" id="PF00041">
    <property type="entry name" value="fn3"/>
    <property type="match status" value="2"/>
</dbReference>
<dbReference type="GO" id="GO:0030414">
    <property type="term" value="F:peptidase inhibitor activity"/>
    <property type="evidence" value="ECO:0007669"/>
    <property type="project" value="InterPro"/>
</dbReference>